<comment type="subcellular location">
    <subcellularLocation>
        <location evidence="1">Cell membrane</location>
        <topology evidence="1">Multi-pass membrane protein</topology>
    </subcellularLocation>
</comment>
<dbReference type="NCBIfam" id="TIGR00937">
    <property type="entry name" value="2A51"/>
    <property type="match status" value="1"/>
</dbReference>
<accession>A0A0S7EHY0</accession>
<dbReference type="PIRSF" id="PIRSF004810">
    <property type="entry name" value="ChrA"/>
    <property type="match status" value="1"/>
</dbReference>
<organism evidence="7 8">
    <name type="scientific">Myroides odoratimimus</name>
    <dbReference type="NCBI Taxonomy" id="76832"/>
    <lineage>
        <taxon>Bacteria</taxon>
        <taxon>Pseudomonadati</taxon>
        <taxon>Bacteroidota</taxon>
        <taxon>Flavobacteriia</taxon>
        <taxon>Flavobacteriales</taxon>
        <taxon>Flavobacteriaceae</taxon>
        <taxon>Myroides</taxon>
    </lineage>
</organism>
<evidence type="ECO:0000256" key="2">
    <source>
        <dbReference type="ARBA" id="ARBA00005262"/>
    </source>
</evidence>
<evidence type="ECO:0000313" key="7">
    <source>
        <dbReference type="EMBL" id="ALU26908.1"/>
    </source>
</evidence>
<name>A0A0S7EHY0_9FLAO</name>
<protein>
    <submittedName>
        <fullName evidence="7">Chromate transporter</fullName>
    </submittedName>
</protein>
<dbReference type="InterPro" id="IPR014047">
    <property type="entry name" value="Chr_Tranpt_l_chain"/>
</dbReference>
<evidence type="ECO:0000256" key="3">
    <source>
        <dbReference type="ARBA" id="ARBA00022475"/>
    </source>
</evidence>
<keyword evidence="6" id="KW-0472">Membrane</keyword>
<reference evidence="7 8" key="1">
    <citation type="journal article" date="2016" name="J. Zhejiang Univ. Sci. B">
        <title>Antibiotic resistance mechanisms of Myroides sp.</title>
        <authorList>
            <person name="Hu S."/>
            <person name="Yuan S."/>
            <person name="Qu H."/>
            <person name="Jiang T."/>
            <person name="Zhou Y."/>
            <person name="Wang M."/>
            <person name="Ming D."/>
        </authorList>
    </citation>
    <scope>NUCLEOTIDE SEQUENCE [LARGE SCALE GENOMIC DNA]</scope>
    <source>
        <strain evidence="7 8">PR63039</strain>
    </source>
</reference>
<dbReference type="Pfam" id="PF02417">
    <property type="entry name" value="Chromate_transp"/>
    <property type="match status" value="2"/>
</dbReference>
<evidence type="ECO:0000313" key="8">
    <source>
        <dbReference type="Proteomes" id="UP000069030"/>
    </source>
</evidence>
<evidence type="ECO:0000256" key="6">
    <source>
        <dbReference type="ARBA" id="ARBA00023136"/>
    </source>
</evidence>
<dbReference type="PANTHER" id="PTHR33567:SF3">
    <property type="entry name" value="CHROMATE ION TRANSPORTER (EUROFUNG)"/>
    <property type="match status" value="1"/>
</dbReference>
<evidence type="ECO:0000256" key="4">
    <source>
        <dbReference type="ARBA" id="ARBA00022692"/>
    </source>
</evidence>
<evidence type="ECO:0000256" key="1">
    <source>
        <dbReference type="ARBA" id="ARBA00004651"/>
    </source>
</evidence>
<gene>
    <name evidence="7" type="ORF">AS202_12450</name>
</gene>
<dbReference type="EMBL" id="CP013690">
    <property type="protein sequence ID" value="ALU26908.1"/>
    <property type="molecule type" value="Genomic_DNA"/>
</dbReference>
<comment type="similarity">
    <text evidence="2">Belongs to the chromate ion transporter (CHR) (TC 2.A.51) family.</text>
</comment>
<dbReference type="RefSeq" id="WP_006259250.1">
    <property type="nucleotide sequence ID" value="NZ_BCMQ01000023.1"/>
</dbReference>
<dbReference type="KEGG" id="mod:AS202_12450"/>
<keyword evidence="4" id="KW-0812">Transmembrane</keyword>
<dbReference type="AlphaFoldDB" id="A0A0S7EHY0"/>
<dbReference type="GeneID" id="66975517"/>
<dbReference type="Proteomes" id="UP000069030">
    <property type="component" value="Chromosome"/>
</dbReference>
<keyword evidence="3" id="KW-1003">Cell membrane</keyword>
<dbReference type="InterPro" id="IPR003370">
    <property type="entry name" value="Chromate_transpt"/>
</dbReference>
<dbReference type="GO" id="GO:0005886">
    <property type="term" value="C:plasma membrane"/>
    <property type="evidence" value="ECO:0007669"/>
    <property type="project" value="UniProtKB-SubCell"/>
</dbReference>
<dbReference type="eggNOG" id="COG2059">
    <property type="taxonomic scope" value="Bacteria"/>
</dbReference>
<sequence length="379" mass="42155">MENNTIGLKELAKVFFKLGCLGFGGPAAHIAMMQREIVEKRKWLNPQEFLELISITHLIPGPNSTELAIHIGYTTRGWKGLFIAGICFIFPAVVLTCILAYFYKQYGQLPEVETYLYGLKPSITIIILLLVFKLTTQFITKPKSIILTCGVFVLSLAGYSEMTLLLLTLALSLLYYTYCRVSRNHLPSFIPLLAIPYTGYHADVNIKLFWIFLKIGSVLYGSGYVLFSFIETELVHKGLLTRTQLIDAITAGQITPGPVFSSVTFVGYQIGGWSGAVFSTIAVFIPSFLLILLITPIVHYLKRSNLFQLILKAVNITSIALIASVCISLTSESIRDKNDFIIALTILSISLFFKKINTGILLLIGLILGKLLLFLAPYF</sequence>
<proteinExistence type="inferred from homology"/>
<dbReference type="GO" id="GO:0015109">
    <property type="term" value="F:chromate transmembrane transporter activity"/>
    <property type="evidence" value="ECO:0007669"/>
    <property type="project" value="InterPro"/>
</dbReference>
<dbReference type="PANTHER" id="PTHR33567">
    <property type="entry name" value="CHROMATE ION TRANSPORTER (EUROFUNG)"/>
    <property type="match status" value="1"/>
</dbReference>
<evidence type="ECO:0000256" key="5">
    <source>
        <dbReference type="ARBA" id="ARBA00022989"/>
    </source>
</evidence>
<keyword evidence="5" id="KW-1133">Transmembrane helix</keyword>